<dbReference type="Proteomes" id="UP001595923">
    <property type="component" value="Unassembled WGS sequence"/>
</dbReference>
<keyword evidence="6 8" id="KW-0479">Metal-binding</keyword>
<comment type="caution">
    <text evidence="9">The sequence shown here is derived from an EMBL/GenBank/DDBJ whole genome shotgun (WGS) entry which is preliminary data.</text>
</comment>
<protein>
    <recommendedName>
        <fullName evidence="8">Group 1 truncated hemoglobin</fullName>
    </recommendedName>
</protein>
<keyword evidence="3 8" id="KW-0813">Transport</keyword>
<proteinExistence type="inferred from homology"/>
<organism evidence="9 10">
    <name type="scientific">Nocardiopsis mangrovi</name>
    <dbReference type="NCBI Taxonomy" id="1179818"/>
    <lineage>
        <taxon>Bacteria</taxon>
        <taxon>Bacillati</taxon>
        <taxon>Actinomycetota</taxon>
        <taxon>Actinomycetes</taxon>
        <taxon>Streptosporangiales</taxon>
        <taxon>Nocardiopsidaceae</taxon>
        <taxon>Nocardiopsis</taxon>
    </lineage>
</organism>
<keyword evidence="5 8" id="KW-0561">Oxygen transport</keyword>
<sequence length="128" mass="13531">MTNPAPTVYDRIGGYEAIEAVVDDFYVRVLTDERLAGFFTGTNMSRLKGRQAEFFAAALGGPVTYTGRGMKEVHEGMDIGDEHFERVALHLGEALLKAGVPEGTADEIIAAVAPLSGDIVTRAGGSAS</sequence>
<evidence type="ECO:0000256" key="8">
    <source>
        <dbReference type="PIRNR" id="PIRNR002030"/>
    </source>
</evidence>
<evidence type="ECO:0000256" key="5">
    <source>
        <dbReference type="ARBA" id="ARBA00022621"/>
    </source>
</evidence>
<dbReference type="PIRSF" id="PIRSF002030">
    <property type="entry name" value="Globin_Protozoa/Cyanobacteria"/>
    <property type="match status" value="1"/>
</dbReference>
<evidence type="ECO:0000313" key="10">
    <source>
        <dbReference type="Proteomes" id="UP001595923"/>
    </source>
</evidence>
<comment type="similarity">
    <text evidence="2 8">Belongs to the truncated hemoglobin family. Group I subfamily.</text>
</comment>
<dbReference type="InterPro" id="IPR001486">
    <property type="entry name" value="Hemoglobin_trunc"/>
</dbReference>
<dbReference type="Pfam" id="PF01152">
    <property type="entry name" value="Bac_globin"/>
    <property type="match status" value="1"/>
</dbReference>
<evidence type="ECO:0000313" key="9">
    <source>
        <dbReference type="EMBL" id="MFC4561863.1"/>
    </source>
</evidence>
<dbReference type="InterPro" id="IPR016339">
    <property type="entry name" value="Hemoglobin_trunc_I"/>
</dbReference>
<comment type="cofactor">
    <cofactor evidence="1 8">
        <name>heme</name>
        <dbReference type="ChEBI" id="CHEBI:30413"/>
    </cofactor>
</comment>
<dbReference type="PROSITE" id="PS01213">
    <property type="entry name" value="GLOBIN_FAM_2"/>
    <property type="match status" value="1"/>
</dbReference>
<dbReference type="CDD" id="cd00454">
    <property type="entry name" value="TrHb1_N"/>
    <property type="match status" value="1"/>
</dbReference>
<evidence type="ECO:0000256" key="3">
    <source>
        <dbReference type="ARBA" id="ARBA00022448"/>
    </source>
</evidence>
<gene>
    <name evidence="9" type="ORF">ACFO4E_08330</name>
</gene>
<name>A0ABV9DV10_9ACTN</name>
<evidence type="ECO:0000256" key="4">
    <source>
        <dbReference type="ARBA" id="ARBA00022617"/>
    </source>
</evidence>
<dbReference type="Gene3D" id="1.10.490.10">
    <property type="entry name" value="Globins"/>
    <property type="match status" value="1"/>
</dbReference>
<keyword evidence="4 8" id="KW-0349">Heme</keyword>
<reference evidence="10" key="1">
    <citation type="journal article" date="2019" name="Int. J. Syst. Evol. Microbiol.">
        <title>The Global Catalogue of Microorganisms (GCM) 10K type strain sequencing project: providing services to taxonomists for standard genome sequencing and annotation.</title>
        <authorList>
            <consortium name="The Broad Institute Genomics Platform"/>
            <consortium name="The Broad Institute Genome Sequencing Center for Infectious Disease"/>
            <person name="Wu L."/>
            <person name="Ma J."/>
        </authorList>
    </citation>
    <scope>NUCLEOTIDE SEQUENCE [LARGE SCALE GENOMIC DNA]</scope>
    <source>
        <strain evidence="10">XZYJ18</strain>
    </source>
</reference>
<dbReference type="RefSeq" id="WP_378572532.1">
    <property type="nucleotide sequence ID" value="NZ_JBHSFQ010000005.1"/>
</dbReference>
<keyword evidence="10" id="KW-1185">Reference proteome</keyword>
<evidence type="ECO:0000256" key="2">
    <source>
        <dbReference type="ARBA" id="ARBA00009660"/>
    </source>
</evidence>
<accession>A0ABV9DV10</accession>
<dbReference type="EMBL" id="JBHSFQ010000005">
    <property type="protein sequence ID" value="MFC4561863.1"/>
    <property type="molecule type" value="Genomic_DNA"/>
</dbReference>
<dbReference type="InterPro" id="IPR012292">
    <property type="entry name" value="Globin/Proto"/>
</dbReference>
<dbReference type="SUPFAM" id="SSF46458">
    <property type="entry name" value="Globin-like"/>
    <property type="match status" value="1"/>
</dbReference>
<evidence type="ECO:0000256" key="1">
    <source>
        <dbReference type="ARBA" id="ARBA00001971"/>
    </source>
</evidence>
<evidence type="ECO:0000256" key="6">
    <source>
        <dbReference type="ARBA" id="ARBA00022723"/>
    </source>
</evidence>
<dbReference type="InterPro" id="IPR009050">
    <property type="entry name" value="Globin-like_sf"/>
</dbReference>
<evidence type="ECO:0000256" key="7">
    <source>
        <dbReference type="ARBA" id="ARBA00023004"/>
    </source>
</evidence>
<keyword evidence="7 8" id="KW-0408">Iron</keyword>
<dbReference type="InterPro" id="IPR019795">
    <property type="entry name" value="Globin_bac-like_CS"/>
</dbReference>